<gene>
    <name evidence="4" type="primary">LOC107813477</name>
</gene>
<reference evidence="4" key="1">
    <citation type="submission" date="2025-08" db="UniProtKB">
        <authorList>
            <consortium name="RefSeq"/>
        </authorList>
    </citation>
    <scope>IDENTIFICATION</scope>
</reference>
<keyword evidence="2" id="KW-0547">Nucleotide-binding</keyword>
<dbReference type="PaxDb" id="4097-A0A1S4BZI0"/>
<dbReference type="FunFam" id="3.40.50.300:FF:001447">
    <property type="entry name" value="Ras-related protein Rab-1B"/>
    <property type="match status" value="1"/>
</dbReference>
<evidence type="ECO:0000256" key="1">
    <source>
        <dbReference type="ARBA" id="ARBA00006270"/>
    </source>
</evidence>
<dbReference type="GO" id="GO:0005525">
    <property type="term" value="F:GTP binding"/>
    <property type="evidence" value="ECO:0007669"/>
    <property type="project" value="UniProtKB-KW"/>
</dbReference>
<dbReference type="InterPro" id="IPR027417">
    <property type="entry name" value="P-loop_NTPase"/>
</dbReference>
<dbReference type="Gene3D" id="3.40.50.300">
    <property type="entry name" value="P-loop containing nucleotide triphosphate hydrolases"/>
    <property type="match status" value="1"/>
</dbReference>
<protein>
    <submittedName>
        <fullName evidence="4">Ras-related protein Rab-8A-like</fullName>
    </submittedName>
</protein>
<keyword evidence="3" id="KW-0342">GTP-binding</keyword>
<dbReference type="STRING" id="4097.A0A1S4BZI0"/>
<dbReference type="OrthoDB" id="9989112at2759"/>
<sequence>MEEGVLSSFLSKAGQERFRTITTAYYRGAMGILLMVYDVTDESSFNNIIRNIEQHASDNVTKILVGNKLTWMKKQEGSSYFKDCPSTLNQMQELEVVKLPRDQLAVVRKNSWLGITAPVALAGL</sequence>
<comment type="similarity">
    <text evidence="1">Belongs to the small GTPase superfamily. Rab family.</text>
</comment>
<evidence type="ECO:0000256" key="2">
    <source>
        <dbReference type="ARBA" id="ARBA00022741"/>
    </source>
</evidence>
<organism evidence="4">
    <name type="scientific">Nicotiana tabacum</name>
    <name type="common">Common tobacco</name>
    <dbReference type="NCBI Taxonomy" id="4097"/>
    <lineage>
        <taxon>Eukaryota</taxon>
        <taxon>Viridiplantae</taxon>
        <taxon>Streptophyta</taxon>
        <taxon>Embryophyta</taxon>
        <taxon>Tracheophyta</taxon>
        <taxon>Spermatophyta</taxon>
        <taxon>Magnoliopsida</taxon>
        <taxon>eudicotyledons</taxon>
        <taxon>Gunneridae</taxon>
        <taxon>Pentapetalae</taxon>
        <taxon>asterids</taxon>
        <taxon>lamiids</taxon>
        <taxon>Solanales</taxon>
        <taxon>Solanaceae</taxon>
        <taxon>Nicotianoideae</taxon>
        <taxon>Nicotianeae</taxon>
        <taxon>Nicotiana</taxon>
    </lineage>
</organism>
<evidence type="ECO:0000256" key="3">
    <source>
        <dbReference type="ARBA" id="ARBA00023134"/>
    </source>
</evidence>
<dbReference type="GO" id="GO:0003924">
    <property type="term" value="F:GTPase activity"/>
    <property type="evidence" value="ECO:0007669"/>
    <property type="project" value="InterPro"/>
</dbReference>
<dbReference type="RefSeq" id="XP_016494238.1">
    <property type="nucleotide sequence ID" value="XM_016638752.1"/>
</dbReference>
<dbReference type="OMA" id="STLNQMQ"/>
<dbReference type="PROSITE" id="PS51419">
    <property type="entry name" value="RAB"/>
    <property type="match status" value="1"/>
</dbReference>
<name>A0A1S4BZI0_TOBAC</name>
<dbReference type="Pfam" id="PF00071">
    <property type="entry name" value="Ras"/>
    <property type="match status" value="1"/>
</dbReference>
<proteinExistence type="inferred from homology"/>
<dbReference type="InterPro" id="IPR001806">
    <property type="entry name" value="Small_GTPase"/>
</dbReference>
<dbReference type="SMR" id="A0A1S4BZI0"/>
<dbReference type="SUPFAM" id="SSF52540">
    <property type="entry name" value="P-loop containing nucleoside triphosphate hydrolases"/>
    <property type="match status" value="1"/>
</dbReference>
<dbReference type="PANTHER" id="PTHR47980">
    <property type="entry name" value="LD44762P"/>
    <property type="match status" value="1"/>
</dbReference>
<dbReference type="AlphaFoldDB" id="A0A1S4BZI0"/>
<evidence type="ECO:0000313" key="4">
    <source>
        <dbReference type="RefSeq" id="XP_016494238.1"/>
    </source>
</evidence>
<dbReference type="KEGG" id="nta:107813477"/>
<dbReference type="SMART" id="SM00175">
    <property type="entry name" value="RAB"/>
    <property type="match status" value="1"/>
</dbReference>
<dbReference type="InterPro" id="IPR050305">
    <property type="entry name" value="Small_GTPase_Rab"/>
</dbReference>
<accession>A0A1S4BZI0</accession>